<dbReference type="AlphaFoldDB" id="A0A9X3BIL8"/>
<gene>
    <name evidence="1" type="ORF">OCK74_20945</name>
</gene>
<evidence type="ECO:0000313" key="2">
    <source>
        <dbReference type="Proteomes" id="UP001155483"/>
    </source>
</evidence>
<reference evidence="1" key="1">
    <citation type="submission" date="2022-09" db="EMBL/GenBank/DDBJ databases">
        <authorList>
            <person name="Yuan C."/>
            <person name="Ke Z."/>
        </authorList>
    </citation>
    <scope>NUCLEOTIDE SEQUENCE</scope>
    <source>
        <strain evidence="1">LB-8</strain>
    </source>
</reference>
<sequence>MHTDNNVSMRMEYIQKLFMDTGRSVESLYALDELITFLDQEPPGFRSVAYEGASFEIGLRDLNTGGALNDWMQFRQACAKQHMFHIDIGLGWAFAKKDIQPGPYLQSMNPALKWMVLDGIGYYYGLFKGRNTIKNKLLPAGMEGESLEGFDQGLGRRLWYMARGNVSEVYHLVENFPVIRHPDLFRGIGIACGYVGGNTEDNLNYLSTISGKHYKQLQIGILLAAISRMASNSVNEDVDMACRIICNRPVNDIKIPGALLTNNYFYIFNHNNGHLPAQIQSELLQEN</sequence>
<dbReference type="EMBL" id="JAOTIF010000022">
    <property type="protein sequence ID" value="MCU7551602.1"/>
    <property type="molecule type" value="Genomic_DNA"/>
</dbReference>
<comment type="caution">
    <text evidence="1">The sequence shown here is derived from an EMBL/GenBank/DDBJ whole genome shotgun (WGS) entry which is preliminary data.</text>
</comment>
<reference evidence="1" key="2">
    <citation type="submission" date="2023-04" db="EMBL/GenBank/DDBJ databases">
        <title>Paracnuella aquatica gen. nov., sp. nov., a member of the family Chitinophagaceae isolated from a hot spring.</title>
        <authorList>
            <person name="Wang C."/>
        </authorList>
    </citation>
    <scope>NUCLEOTIDE SEQUENCE</scope>
    <source>
        <strain evidence="1">LB-8</strain>
    </source>
</reference>
<keyword evidence="2" id="KW-1185">Reference proteome</keyword>
<accession>A0A9X3BIL8</accession>
<protein>
    <submittedName>
        <fullName evidence="1">DUF1702 family protein</fullName>
    </submittedName>
</protein>
<dbReference type="Proteomes" id="UP001155483">
    <property type="component" value="Unassembled WGS sequence"/>
</dbReference>
<proteinExistence type="predicted"/>
<dbReference type="Pfam" id="PF08012">
    <property type="entry name" value="DUF1702"/>
    <property type="match status" value="1"/>
</dbReference>
<dbReference type="RefSeq" id="WP_279299041.1">
    <property type="nucleotide sequence ID" value="NZ_JAOTIF010000022.1"/>
</dbReference>
<dbReference type="InterPro" id="IPR012964">
    <property type="entry name" value="DUF1702"/>
</dbReference>
<organism evidence="1 2">
    <name type="scientific">Paraflavisolibacter caeni</name>
    <dbReference type="NCBI Taxonomy" id="2982496"/>
    <lineage>
        <taxon>Bacteria</taxon>
        <taxon>Pseudomonadati</taxon>
        <taxon>Bacteroidota</taxon>
        <taxon>Chitinophagia</taxon>
        <taxon>Chitinophagales</taxon>
        <taxon>Chitinophagaceae</taxon>
        <taxon>Paraflavisolibacter</taxon>
    </lineage>
</organism>
<evidence type="ECO:0000313" key="1">
    <source>
        <dbReference type="EMBL" id="MCU7551602.1"/>
    </source>
</evidence>
<name>A0A9X3BIL8_9BACT</name>